<accession>A0A0G3H0W9</accession>
<name>A0A0G3H0W9_9CORY</name>
<dbReference type="AlphaFoldDB" id="A0A0G3H0W9"/>
<keyword evidence="3" id="KW-1185">Reference proteome</keyword>
<dbReference type="Proteomes" id="UP000035199">
    <property type="component" value="Chromosome"/>
</dbReference>
<evidence type="ECO:0000256" key="1">
    <source>
        <dbReference type="SAM" id="MobiDB-lite"/>
    </source>
</evidence>
<dbReference type="PATRIC" id="fig|571915.4.peg.380"/>
<organism evidence="2 3">
    <name type="scientific">Corynebacterium mustelae</name>
    <dbReference type="NCBI Taxonomy" id="571915"/>
    <lineage>
        <taxon>Bacteria</taxon>
        <taxon>Bacillati</taxon>
        <taxon>Actinomycetota</taxon>
        <taxon>Actinomycetes</taxon>
        <taxon>Mycobacteriales</taxon>
        <taxon>Corynebacteriaceae</taxon>
        <taxon>Corynebacterium</taxon>
    </lineage>
</organism>
<reference evidence="2 3" key="1">
    <citation type="journal article" date="2015" name="Genome Announc.">
        <title>Complete Genome Sequence of the Type Strain Corynebacterium mustelae DSM 45274, Isolated from Various Tissues of a Male Ferret with Lethal Sepsis.</title>
        <authorList>
            <person name="Ruckert C."/>
            <person name="Eimer J."/>
            <person name="Winkler A."/>
            <person name="Tauch A."/>
        </authorList>
    </citation>
    <scope>NUCLEOTIDE SEQUENCE [LARGE SCALE GENOMIC DNA]</scope>
    <source>
        <strain evidence="2 3">DSM 45274</strain>
    </source>
</reference>
<proteinExistence type="predicted"/>
<sequence length="81" mass="8528">MIEEVTSVSTESPSGTPETTVAAGVTLAPQTSTGEILTPTVSESDEGSAPAAEVESAEPEPRDHSQRKFWQRIFGNPPQST</sequence>
<dbReference type="RefSeq" id="WP_047261077.1">
    <property type="nucleotide sequence ID" value="NZ_CP011542.1"/>
</dbReference>
<gene>
    <name evidence="2" type="ORF">CMUST_01790</name>
</gene>
<feature type="compositionally biased region" description="Polar residues" evidence="1">
    <location>
        <begin position="28"/>
        <end position="42"/>
    </location>
</feature>
<dbReference type="STRING" id="571915.CMUST_01790"/>
<evidence type="ECO:0000313" key="3">
    <source>
        <dbReference type="Proteomes" id="UP000035199"/>
    </source>
</evidence>
<evidence type="ECO:0000313" key="2">
    <source>
        <dbReference type="EMBL" id="AKK04707.1"/>
    </source>
</evidence>
<protein>
    <submittedName>
        <fullName evidence="2">Uncharacterized protein</fullName>
    </submittedName>
</protein>
<dbReference type="EMBL" id="CP011542">
    <property type="protein sequence ID" value="AKK04707.1"/>
    <property type="molecule type" value="Genomic_DNA"/>
</dbReference>
<reference evidence="3" key="2">
    <citation type="submission" date="2015-05" db="EMBL/GenBank/DDBJ databases">
        <title>Complete genome sequence of Corynebacterium mustelae DSM 45274, isolated from various tissues of a male ferret with lethal sepsis.</title>
        <authorList>
            <person name="Ruckert C."/>
            <person name="Albersmeier A."/>
            <person name="Winkler A."/>
            <person name="Tauch A."/>
        </authorList>
    </citation>
    <scope>NUCLEOTIDE SEQUENCE [LARGE SCALE GENOMIC DNA]</scope>
    <source>
        <strain evidence="3">DSM 45274</strain>
    </source>
</reference>
<feature type="region of interest" description="Disordered" evidence="1">
    <location>
        <begin position="1"/>
        <end position="81"/>
    </location>
</feature>
<dbReference type="KEGG" id="cmv:CMUST_01790"/>
<feature type="compositionally biased region" description="Low complexity" evidence="1">
    <location>
        <begin position="1"/>
        <end position="21"/>
    </location>
</feature>